<dbReference type="Proteomes" id="UP001230504">
    <property type="component" value="Unassembled WGS sequence"/>
</dbReference>
<accession>A0AAD8PY88</accession>
<organism evidence="2 3">
    <name type="scientific">Colletotrichum navitas</name>
    <dbReference type="NCBI Taxonomy" id="681940"/>
    <lineage>
        <taxon>Eukaryota</taxon>
        <taxon>Fungi</taxon>
        <taxon>Dikarya</taxon>
        <taxon>Ascomycota</taxon>
        <taxon>Pezizomycotina</taxon>
        <taxon>Sordariomycetes</taxon>
        <taxon>Hypocreomycetidae</taxon>
        <taxon>Glomerellales</taxon>
        <taxon>Glomerellaceae</taxon>
        <taxon>Colletotrichum</taxon>
        <taxon>Colletotrichum graminicola species complex</taxon>
    </lineage>
</organism>
<dbReference type="RefSeq" id="XP_060413276.1">
    <property type="nucleotide sequence ID" value="XM_060551731.1"/>
</dbReference>
<comment type="caution">
    <text evidence="2">The sequence shown here is derived from an EMBL/GenBank/DDBJ whole genome shotgun (WGS) entry which is preliminary data.</text>
</comment>
<feature type="compositionally biased region" description="Basic and acidic residues" evidence="1">
    <location>
        <begin position="146"/>
        <end position="166"/>
    </location>
</feature>
<reference evidence="2" key="1">
    <citation type="submission" date="2021-06" db="EMBL/GenBank/DDBJ databases">
        <title>Comparative genomics, transcriptomics and evolutionary studies reveal genomic signatures of adaptation to plant cell wall in hemibiotrophic fungi.</title>
        <authorList>
            <consortium name="DOE Joint Genome Institute"/>
            <person name="Baroncelli R."/>
            <person name="Diaz J.F."/>
            <person name="Benocci T."/>
            <person name="Peng M."/>
            <person name="Battaglia E."/>
            <person name="Haridas S."/>
            <person name="Andreopoulos W."/>
            <person name="Labutti K."/>
            <person name="Pangilinan J."/>
            <person name="Floch G.L."/>
            <person name="Makela M.R."/>
            <person name="Henrissat B."/>
            <person name="Grigoriev I.V."/>
            <person name="Crouch J.A."/>
            <person name="De Vries R.P."/>
            <person name="Sukno S.A."/>
            <person name="Thon M.R."/>
        </authorList>
    </citation>
    <scope>NUCLEOTIDE SEQUENCE</scope>
    <source>
        <strain evidence="2">CBS 125086</strain>
    </source>
</reference>
<evidence type="ECO:0000313" key="2">
    <source>
        <dbReference type="EMBL" id="KAK1589735.1"/>
    </source>
</evidence>
<dbReference type="GeneID" id="85435971"/>
<sequence>MPVHPEEGPAPFDSLWVPDLPLFTLSSTLAWPGWLDWEGGAGVTYSSCNTEYRRWLCTSCSCSLSTNDVRHTRTHAYTISASPLSHPAPRESPPGPVRYKKPPNAISSGEMGCESKVREVGVGLAIGTNHAQHLLAGFANETGAGAKKEEQEARKKACSDKGDDLKPNPNQRHPAACASFFFFFCRPIHLGLPVHPLGSLSPRRASAGCH</sequence>
<dbReference type="EMBL" id="JAHLJV010000037">
    <property type="protein sequence ID" value="KAK1589735.1"/>
    <property type="molecule type" value="Genomic_DNA"/>
</dbReference>
<protein>
    <submittedName>
        <fullName evidence="2">Uncharacterized protein</fullName>
    </submittedName>
</protein>
<evidence type="ECO:0000313" key="3">
    <source>
        <dbReference type="Proteomes" id="UP001230504"/>
    </source>
</evidence>
<proteinExistence type="predicted"/>
<keyword evidence="3" id="KW-1185">Reference proteome</keyword>
<name>A0AAD8PY88_9PEZI</name>
<gene>
    <name evidence="2" type="ORF">LY79DRAFT_239397</name>
</gene>
<feature type="region of interest" description="Disordered" evidence="1">
    <location>
        <begin position="143"/>
        <end position="170"/>
    </location>
</feature>
<dbReference type="AlphaFoldDB" id="A0AAD8PY88"/>
<evidence type="ECO:0000256" key="1">
    <source>
        <dbReference type="SAM" id="MobiDB-lite"/>
    </source>
</evidence>